<dbReference type="HOGENOM" id="CLU_009273_4_5_7"/>
<dbReference type="GO" id="GO:0003824">
    <property type="term" value="F:catalytic activity"/>
    <property type="evidence" value="ECO:0007669"/>
    <property type="project" value="InterPro"/>
</dbReference>
<dbReference type="CDD" id="cd01335">
    <property type="entry name" value="Radical_SAM"/>
    <property type="match status" value="1"/>
</dbReference>
<dbReference type="Proteomes" id="UP000006695">
    <property type="component" value="Chromosome"/>
</dbReference>
<evidence type="ECO:0000259" key="6">
    <source>
        <dbReference type="PROSITE" id="PS51918"/>
    </source>
</evidence>
<dbReference type="Pfam" id="PF04055">
    <property type="entry name" value="Radical_SAM"/>
    <property type="match status" value="1"/>
</dbReference>
<feature type="domain" description="Radical SAM core" evidence="6">
    <location>
        <begin position="16"/>
        <end position="236"/>
    </location>
</feature>
<keyword evidence="8" id="KW-1185">Reference proteome</keyword>
<evidence type="ECO:0000256" key="3">
    <source>
        <dbReference type="ARBA" id="ARBA00022723"/>
    </source>
</evidence>
<keyword evidence="3" id="KW-0479">Metal-binding</keyword>
<keyword evidence="2" id="KW-0949">S-adenosyl-L-methionine</keyword>
<dbReference type="CDD" id="cd21109">
    <property type="entry name" value="SPASM"/>
    <property type="match status" value="1"/>
</dbReference>
<dbReference type="KEGG" id="gur:Gura_0509"/>
<accession>A5GCH6</accession>
<dbReference type="InterPro" id="IPR007197">
    <property type="entry name" value="rSAM"/>
</dbReference>
<dbReference type="SFLD" id="SFLDG01386">
    <property type="entry name" value="main_SPASM_domain-containing"/>
    <property type="match status" value="1"/>
</dbReference>
<sequence>MRPHITALLHNRFIQRHEPFSVVHFVTTRCNARCKHCFIDFSTPIDRANELALDEIVRLARNLGKTLYNVNLTGGEPFLRDDLFDIVSCYIQHTPVRSIVITTNGWFTDAIRTLLKRYSRLDTPCSLTISISIDNIEQKHDSGRQLAGLYAHAIESYRAVAACKDPRINADIALTVTPENADTITEIYHRLQQTGINTVSPIMLREEGVQNSIANKQKLASAYRELTRLTEETGSAAPGEFTRALHRAKKRISHRILHDSCLNPRFISPCKAGSLFVTITADGTVAPCELLTERMPLGNLRDYEMNFLKLLNSQRAQNARHEISKTKCHCTFECAWTVNILTTPSYWPSLALNTLKELA</sequence>
<dbReference type="InterPro" id="IPR013785">
    <property type="entry name" value="Aldolase_TIM"/>
</dbReference>
<dbReference type="Gene3D" id="3.20.20.70">
    <property type="entry name" value="Aldolase class I"/>
    <property type="match status" value="1"/>
</dbReference>
<dbReference type="SFLD" id="SFLDS00029">
    <property type="entry name" value="Radical_SAM"/>
    <property type="match status" value="1"/>
</dbReference>
<evidence type="ECO:0000313" key="7">
    <source>
        <dbReference type="EMBL" id="ABQ24724.1"/>
    </source>
</evidence>
<evidence type="ECO:0000256" key="5">
    <source>
        <dbReference type="ARBA" id="ARBA00023014"/>
    </source>
</evidence>
<dbReference type="PROSITE" id="PS51918">
    <property type="entry name" value="RADICAL_SAM"/>
    <property type="match status" value="1"/>
</dbReference>
<comment type="cofactor">
    <cofactor evidence="1">
        <name>[4Fe-4S] cluster</name>
        <dbReference type="ChEBI" id="CHEBI:49883"/>
    </cofactor>
</comment>
<reference evidence="7 8" key="1">
    <citation type="submission" date="2007-05" db="EMBL/GenBank/DDBJ databases">
        <title>Complete sequence of Geobacter uraniireducens Rf4.</title>
        <authorList>
            <consortium name="US DOE Joint Genome Institute"/>
            <person name="Copeland A."/>
            <person name="Lucas S."/>
            <person name="Lapidus A."/>
            <person name="Barry K."/>
            <person name="Detter J.C."/>
            <person name="Glavina del Rio T."/>
            <person name="Hammon N."/>
            <person name="Israni S."/>
            <person name="Dalin E."/>
            <person name="Tice H."/>
            <person name="Pitluck S."/>
            <person name="Chertkov O."/>
            <person name="Brettin T."/>
            <person name="Bruce D."/>
            <person name="Han C."/>
            <person name="Schmutz J."/>
            <person name="Larimer F."/>
            <person name="Land M."/>
            <person name="Hauser L."/>
            <person name="Kyrpides N."/>
            <person name="Mikhailova N."/>
            <person name="Shelobolina E."/>
            <person name="Aklujkar M."/>
            <person name="Lovley D."/>
            <person name="Richardson P."/>
        </authorList>
    </citation>
    <scope>NUCLEOTIDE SEQUENCE [LARGE SCALE GENOMIC DNA]</scope>
    <source>
        <strain evidence="7 8">Rf4</strain>
    </source>
</reference>
<dbReference type="InterPro" id="IPR023885">
    <property type="entry name" value="4Fe4S-binding_SPASM_dom"/>
</dbReference>
<name>A5GCH6_GEOUR</name>
<dbReference type="SUPFAM" id="SSF102114">
    <property type="entry name" value="Radical SAM enzymes"/>
    <property type="match status" value="1"/>
</dbReference>
<dbReference type="GO" id="GO:0006783">
    <property type="term" value="P:heme biosynthetic process"/>
    <property type="evidence" value="ECO:0007669"/>
    <property type="project" value="TreeGrafter"/>
</dbReference>
<keyword evidence="4" id="KW-0408">Iron</keyword>
<dbReference type="EMBL" id="CP000698">
    <property type="protein sequence ID" value="ABQ24724.1"/>
    <property type="molecule type" value="Genomic_DNA"/>
</dbReference>
<evidence type="ECO:0000256" key="2">
    <source>
        <dbReference type="ARBA" id="ARBA00022691"/>
    </source>
</evidence>
<dbReference type="SFLD" id="SFLDG01067">
    <property type="entry name" value="SPASM/twitch_domain_containing"/>
    <property type="match status" value="1"/>
</dbReference>
<dbReference type="RefSeq" id="WP_011937449.1">
    <property type="nucleotide sequence ID" value="NC_009483.1"/>
</dbReference>
<gene>
    <name evidence="7" type="ordered locus">Gura_0509</name>
</gene>
<dbReference type="STRING" id="351605.Gura_0509"/>
<dbReference type="AlphaFoldDB" id="A5GCH6"/>
<organism evidence="7 8">
    <name type="scientific">Geotalea uraniireducens (strain Rf4)</name>
    <name type="common">Geobacter uraniireducens</name>
    <dbReference type="NCBI Taxonomy" id="351605"/>
    <lineage>
        <taxon>Bacteria</taxon>
        <taxon>Pseudomonadati</taxon>
        <taxon>Thermodesulfobacteriota</taxon>
        <taxon>Desulfuromonadia</taxon>
        <taxon>Geobacterales</taxon>
        <taxon>Geobacteraceae</taxon>
        <taxon>Geotalea</taxon>
    </lineage>
</organism>
<evidence type="ECO:0000256" key="4">
    <source>
        <dbReference type="ARBA" id="ARBA00023004"/>
    </source>
</evidence>
<dbReference type="InterPro" id="IPR058240">
    <property type="entry name" value="rSAM_sf"/>
</dbReference>
<evidence type="ECO:0000256" key="1">
    <source>
        <dbReference type="ARBA" id="ARBA00001966"/>
    </source>
</evidence>
<keyword evidence="5" id="KW-0411">Iron-sulfur</keyword>
<dbReference type="GO" id="GO:0046872">
    <property type="term" value="F:metal ion binding"/>
    <property type="evidence" value="ECO:0007669"/>
    <property type="project" value="UniProtKB-KW"/>
</dbReference>
<dbReference type="InterPro" id="IPR050377">
    <property type="entry name" value="Radical_SAM_PqqE_MftC-like"/>
</dbReference>
<dbReference type="Pfam" id="PF13186">
    <property type="entry name" value="SPASM"/>
    <property type="match status" value="1"/>
</dbReference>
<evidence type="ECO:0000313" key="8">
    <source>
        <dbReference type="Proteomes" id="UP000006695"/>
    </source>
</evidence>
<dbReference type="GO" id="GO:0051536">
    <property type="term" value="F:iron-sulfur cluster binding"/>
    <property type="evidence" value="ECO:0007669"/>
    <property type="project" value="UniProtKB-KW"/>
</dbReference>
<protein>
    <submittedName>
        <fullName evidence="7">Radical SAM domain protein</fullName>
    </submittedName>
</protein>
<dbReference type="PANTHER" id="PTHR11228">
    <property type="entry name" value="RADICAL SAM DOMAIN PROTEIN"/>
    <property type="match status" value="1"/>
</dbReference>
<proteinExistence type="predicted"/>
<dbReference type="PANTHER" id="PTHR11228:SF7">
    <property type="entry name" value="PQQA PEPTIDE CYCLASE"/>
    <property type="match status" value="1"/>
</dbReference>